<protein>
    <submittedName>
        <fullName evidence="1">Uncharacterized protein</fullName>
    </submittedName>
</protein>
<accession>A0ABQ5J416</accession>
<name>A0ABQ5J416_9ASTR</name>
<keyword evidence="2" id="KW-1185">Reference proteome</keyword>
<dbReference type="PANTHER" id="PTHR10775">
    <property type="entry name" value="OS08G0208400 PROTEIN"/>
    <property type="match status" value="1"/>
</dbReference>
<evidence type="ECO:0000313" key="1">
    <source>
        <dbReference type="EMBL" id="GJU07253.1"/>
    </source>
</evidence>
<evidence type="ECO:0000313" key="2">
    <source>
        <dbReference type="Proteomes" id="UP001151760"/>
    </source>
</evidence>
<organism evidence="1 2">
    <name type="scientific">Tanacetum coccineum</name>
    <dbReference type="NCBI Taxonomy" id="301880"/>
    <lineage>
        <taxon>Eukaryota</taxon>
        <taxon>Viridiplantae</taxon>
        <taxon>Streptophyta</taxon>
        <taxon>Embryophyta</taxon>
        <taxon>Tracheophyta</taxon>
        <taxon>Spermatophyta</taxon>
        <taxon>Magnoliopsida</taxon>
        <taxon>eudicotyledons</taxon>
        <taxon>Gunneridae</taxon>
        <taxon>Pentapetalae</taxon>
        <taxon>asterids</taxon>
        <taxon>campanulids</taxon>
        <taxon>Asterales</taxon>
        <taxon>Asteraceae</taxon>
        <taxon>Asteroideae</taxon>
        <taxon>Anthemideae</taxon>
        <taxon>Anthemidinae</taxon>
        <taxon>Tanacetum</taxon>
    </lineage>
</organism>
<comment type="caution">
    <text evidence="1">The sequence shown here is derived from an EMBL/GenBank/DDBJ whole genome shotgun (WGS) entry which is preliminary data.</text>
</comment>
<dbReference type="EMBL" id="BQNB010021520">
    <property type="protein sequence ID" value="GJU07253.1"/>
    <property type="molecule type" value="Genomic_DNA"/>
</dbReference>
<reference evidence="1" key="1">
    <citation type="journal article" date="2022" name="Int. J. Mol. Sci.">
        <title>Draft Genome of Tanacetum Coccineum: Genomic Comparison of Closely Related Tanacetum-Family Plants.</title>
        <authorList>
            <person name="Yamashiro T."/>
            <person name="Shiraishi A."/>
            <person name="Nakayama K."/>
            <person name="Satake H."/>
        </authorList>
    </citation>
    <scope>NUCLEOTIDE SEQUENCE</scope>
</reference>
<sequence length="173" mass="20190">MDHRKWMYNVERVTPEYINGLSEFIKTVEDHQKHHGEARLDCNNVVLESNVNNDDDNCGSSNQNINDMLHDAEHNAELDMEKLQQLFVESEKPLYKDTTLTEFDEDVIKNGPAAKVLWYLPIIPRLKQLYSNPKNAKLLRWHAEDRKHDGKIRHVADASQWKNIDNHYTNLGG</sequence>
<proteinExistence type="predicted"/>
<dbReference type="PANTHER" id="PTHR10775:SF182">
    <property type="entry name" value="TRANSPOSON, EN_SPM-LIKE, TRANSPOSASE-ASSOCIATED DOMAIN PROTEIN-RELATED"/>
    <property type="match status" value="1"/>
</dbReference>
<gene>
    <name evidence="1" type="ORF">Tco_1123683</name>
</gene>
<dbReference type="Proteomes" id="UP001151760">
    <property type="component" value="Unassembled WGS sequence"/>
</dbReference>
<reference evidence="1" key="2">
    <citation type="submission" date="2022-01" db="EMBL/GenBank/DDBJ databases">
        <authorList>
            <person name="Yamashiro T."/>
            <person name="Shiraishi A."/>
            <person name="Satake H."/>
            <person name="Nakayama K."/>
        </authorList>
    </citation>
    <scope>NUCLEOTIDE SEQUENCE</scope>
</reference>